<gene>
    <name evidence="2" type="ORF">BOKJ2_LOCUS4457</name>
</gene>
<keyword evidence="1" id="KW-0812">Transmembrane</keyword>
<organism evidence="2 3">
    <name type="scientific">Bursaphelenchus okinawaensis</name>
    <dbReference type="NCBI Taxonomy" id="465554"/>
    <lineage>
        <taxon>Eukaryota</taxon>
        <taxon>Metazoa</taxon>
        <taxon>Ecdysozoa</taxon>
        <taxon>Nematoda</taxon>
        <taxon>Chromadorea</taxon>
        <taxon>Rhabditida</taxon>
        <taxon>Tylenchina</taxon>
        <taxon>Tylenchomorpha</taxon>
        <taxon>Aphelenchoidea</taxon>
        <taxon>Aphelenchoididae</taxon>
        <taxon>Bursaphelenchus</taxon>
    </lineage>
</organism>
<keyword evidence="1" id="KW-0472">Membrane</keyword>
<evidence type="ECO:0000313" key="2">
    <source>
        <dbReference type="EMBL" id="CAD5212656.1"/>
    </source>
</evidence>
<evidence type="ECO:0000313" key="3">
    <source>
        <dbReference type="Proteomes" id="UP000614601"/>
    </source>
</evidence>
<sequence length="107" mass="11730">MFHIIMAILYSGMAALTYLSTWGPPSNYPRVPLTTGRKIGNMVLGFFYLLTTLATVQSTGVFIVLEPVVCVLILFVSIAFCGHVAWRGAQDSTQVVYNIVEQTVTVV</sequence>
<dbReference type="EMBL" id="CAJFCW020000002">
    <property type="protein sequence ID" value="CAG9097124.1"/>
    <property type="molecule type" value="Genomic_DNA"/>
</dbReference>
<keyword evidence="3" id="KW-1185">Reference proteome</keyword>
<comment type="caution">
    <text evidence="2">The sequence shown here is derived from an EMBL/GenBank/DDBJ whole genome shotgun (WGS) entry which is preliminary data.</text>
</comment>
<feature type="transmembrane region" description="Helical" evidence="1">
    <location>
        <begin position="63"/>
        <end position="86"/>
    </location>
</feature>
<dbReference type="Proteomes" id="UP000614601">
    <property type="component" value="Unassembled WGS sequence"/>
</dbReference>
<proteinExistence type="predicted"/>
<dbReference type="EMBL" id="CAJFDH010000002">
    <property type="protein sequence ID" value="CAD5212656.1"/>
    <property type="molecule type" value="Genomic_DNA"/>
</dbReference>
<protein>
    <submittedName>
        <fullName evidence="2">Uncharacterized protein</fullName>
    </submittedName>
</protein>
<keyword evidence="1" id="KW-1133">Transmembrane helix</keyword>
<evidence type="ECO:0000256" key="1">
    <source>
        <dbReference type="SAM" id="Phobius"/>
    </source>
</evidence>
<feature type="transmembrane region" description="Helical" evidence="1">
    <location>
        <begin position="38"/>
        <end position="56"/>
    </location>
</feature>
<accession>A0A811KBQ1</accession>
<reference evidence="2" key="1">
    <citation type="submission" date="2020-09" db="EMBL/GenBank/DDBJ databases">
        <authorList>
            <person name="Kikuchi T."/>
        </authorList>
    </citation>
    <scope>NUCLEOTIDE SEQUENCE</scope>
    <source>
        <strain evidence="2">SH1</strain>
    </source>
</reference>
<dbReference type="AlphaFoldDB" id="A0A811KBQ1"/>
<dbReference type="Proteomes" id="UP000783686">
    <property type="component" value="Unassembled WGS sequence"/>
</dbReference>
<name>A0A811KBQ1_9BILA</name>